<organism evidence="11">
    <name type="scientific">Guillardia theta (strain CCMP2712)</name>
    <name type="common">Cryptophyte</name>
    <dbReference type="NCBI Taxonomy" id="905079"/>
    <lineage>
        <taxon>Eukaryota</taxon>
        <taxon>Cryptophyceae</taxon>
        <taxon>Pyrenomonadales</taxon>
        <taxon>Geminigeraceae</taxon>
        <taxon>Guillardia</taxon>
    </lineage>
</organism>
<dbReference type="HOGENOM" id="CLU_009583_19_0_1"/>
<dbReference type="FunFam" id="3.40.50.2000:FF:000093">
    <property type="entry name" value="UDP-GlcNAc:PI a1-6 GlcNAc-transferase"/>
    <property type="match status" value="1"/>
</dbReference>
<dbReference type="PANTHER" id="PTHR45871:SF1">
    <property type="entry name" value="PHOSPHATIDYLINOSITOL N-ACETYLGLUCOSAMINYLTRANSFERASE SUBUNIT A"/>
    <property type="match status" value="1"/>
</dbReference>
<evidence type="ECO:0000256" key="2">
    <source>
        <dbReference type="ARBA" id="ARBA00012420"/>
    </source>
</evidence>
<dbReference type="GO" id="GO:0000506">
    <property type="term" value="C:glycosylphosphatidylinositol-N-acetylglucosaminyltransferase (GPI-GnT) complex"/>
    <property type="evidence" value="ECO:0007669"/>
    <property type="project" value="InterPro"/>
</dbReference>
<dbReference type="EMBL" id="JH992983">
    <property type="protein sequence ID" value="EKX49218.1"/>
    <property type="molecule type" value="Genomic_DNA"/>
</dbReference>
<dbReference type="UniPathway" id="UPA00196"/>
<keyword evidence="5" id="KW-0808">Transferase</keyword>
<keyword evidence="4" id="KW-0328">Glycosyltransferase</keyword>
<dbReference type="Proteomes" id="UP000011087">
    <property type="component" value="Unassembled WGS sequence"/>
</dbReference>
<keyword evidence="13" id="KW-1185">Reference proteome</keyword>
<feature type="transmembrane region" description="Helical" evidence="8">
    <location>
        <begin position="490"/>
        <end position="514"/>
    </location>
</feature>
<dbReference type="eggNOG" id="KOG1111">
    <property type="taxonomic scope" value="Eukaryota"/>
</dbReference>
<keyword evidence="3" id="KW-0337">GPI-anchor biosynthesis</keyword>
<feature type="domain" description="PIGA GPI anchor biosynthesis" evidence="10">
    <location>
        <begin position="140"/>
        <end position="232"/>
    </location>
</feature>
<dbReference type="RefSeq" id="XP_005836198.1">
    <property type="nucleotide sequence ID" value="XM_005836141.1"/>
</dbReference>
<dbReference type="Pfam" id="PF00534">
    <property type="entry name" value="Glycos_transf_1"/>
    <property type="match status" value="1"/>
</dbReference>
<dbReference type="Gene3D" id="3.40.50.2000">
    <property type="entry name" value="Glycogen Phosphorylase B"/>
    <property type="match status" value="2"/>
</dbReference>
<evidence type="ECO:0000256" key="6">
    <source>
        <dbReference type="ARBA" id="ARBA00032160"/>
    </source>
</evidence>
<dbReference type="GO" id="GO:0006506">
    <property type="term" value="P:GPI anchor biosynthetic process"/>
    <property type="evidence" value="ECO:0007669"/>
    <property type="project" value="UniProtKB-UniPathway"/>
</dbReference>
<comment type="pathway">
    <text evidence="1">Glycolipid biosynthesis; glycosylphosphatidylinositol-anchor biosynthesis.</text>
</comment>
<dbReference type="OrthoDB" id="734129at2759"/>
<dbReference type="EnsemblProtists" id="EKX49218">
    <property type="protein sequence ID" value="EKX49218"/>
    <property type="gene ID" value="GUITHDRAFT_68256"/>
</dbReference>
<dbReference type="PaxDb" id="55529-EKX49218"/>
<evidence type="ECO:0000256" key="1">
    <source>
        <dbReference type="ARBA" id="ARBA00004687"/>
    </source>
</evidence>
<dbReference type="CDD" id="cd03796">
    <property type="entry name" value="GT4_PIG-A-like"/>
    <property type="match status" value="1"/>
</dbReference>
<dbReference type="InterPro" id="IPR013234">
    <property type="entry name" value="PIGA_GPI_anchor_biosynthesis"/>
</dbReference>
<keyword evidence="8" id="KW-0812">Transmembrane</keyword>
<dbReference type="InterPro" id="IPR039507">
    <property type="entry name" value="PIG-A/GPI3"/>
</dbReference>
<dbReference type="PANTHER" id="PTHR45871">
    <property type="entry name" value="N-ACETYLGLUCOSAMINYL-PHOSPHATIDYLINOSITOL BIOSYNTHETIC PROTEIN"/>
    <property type="match status" value="1"/>
</dbReference>
<evidence type="ECO:0000313" key="13">
    <source>
        <dbReference type="Proteomes" id="UP000011087"/>
    </source>
</evidence>
<evidence type="ECO:0000256" key="8">
    <source>
        <dbReference type="SAM" id="Phobius"/>
    </source>
</evidence>
<feature type="domain" description="Glycosyl transferase family 1" evidence="9">
    <location>
        <begin position="293"/>
        <end position="437"/>
    </location>
</feature>
<dbReference type="InterPro" id="IPR001296">
    <property type="entry name" value="Glyco_trans_1"/>
</dbReference>
<gene>
    <name evidence="11" type="ORF">GUITHDRAFT_68256</name>
</gene>
<keyword evidence="8" id="KW-1133">Transmembrane helix</keyword>
<reference evidence="11 13" key="1">
    <citation type="journal article" date="2012" name="Nature">
        <title>Algal genomes reveal evolutionary mosaicism and the fate of nucleomorphs.</title>
        <authorList>
            <consortium name="DOE Joint Genome Institute"/>
            <person name="Curtis B.A."/>
            <person name="Tanifuji G."/>
            <person name="Burki F."/>
            <person name="Gruber A."/>
            <person name="Irimia M."/>
            <person name="Maruyama S."/>
            <person name="Arias M.C."/>
            <person name="Ball S.G."/>
            <person name="Gile G.H."/>
            <person name="Hirakawa Y."/>
            <person name="Hopkins J.F."/>
            <person name="Kuo A."/>
            <person name="Rensing S.A."/>
            <person name="Schmutz J."/>
            <person name="Symeonidi A."/>
            <person name="Elias M."/>
            <person name="Eveleigh R.J."/>
            <person name="Herman E.K."/>
            <person name="Klute M.J."/>
            <person name="Nakayama T."/>
            <person name="Obornik M."/>
            <person name="Reyes-Prieto A."/>
            <person name="Armbrust E.V."/>
            <person name="Aves S.J."/>
            <person name="Beiko R.G."/>
            <person name="Coutinho P."/>
            <person name="Dacks J.B."/>
            <person name="Durnford D.G."/>
            <person name="Fast N.M."/>
            <person name="Green B.R."/>
            <person name="Grisdale C.J."/>
            <person name="Hempel F."/>
            <person name="Henrissat B."/>
            <person name="Hoppner M.P."/>
            <person name="Ishida K."/>
            <person name="Kim E."/>
            <person name="Koreny L."/>
            <person name="Kroth P.G."/>
            <person name="Liu Y."/>
            <person name="Malik S.B."/>
            <person name="Maier U.G."/>
            <person name="McRose D."/>
            <person name="Mock T."/>
            <person name="Neilson J.A."/>
            <person name="Onodera N.T."/>
            <person name="Poole A.M."/>
            <person name="Pritham E.J."/>
            <person name="Richards T.A."/>
            <person name="Rocap G."/>
            <person name="Roy S.W."/>
            <person name="Sarai C."/>
            <person name="Schaack S."/>
            <person name="Shirato S."/>
            <person name="Slamovits C.H."/>
            <person name="Spencer D.F."/>
            <person name="Suzuki S."/>
            <person name="Worden A.Z."/>
            <person name="Zauner S."/>
            <person name="Barry K."/>
            <person name="Bell C."/>
            <person name="Bharti A.K."/>
            <person name="Crow J.A."/>
            <person name="Grimwood J."/>
            <person name="Kramer R."/>
            <person name="Lindquist E."/>
            <person name="Lucas S."/>
            <person name="Salamov A."/>
            <person name="McFadden G.I."/>
            <person name="Lane C.E."/>
            <person name="Keeling P.J."/>
            <person name="Gray M.W."/>
            <person name="Grigoriev I.V."/>
            <person name="Archibald J.M."/>
        </authorList>
    </citation>
    <scope>NUCLEOTIDE SEQUENCE</scope>
    <source>
        <strain evidence="11 13">CCMP2712</strain>
    </source>
</reference>
<evidence type="ECO:0000256" key="4">
    <source>
        <dbReference type="ARBA" id="ARBA00022676"/>
    </source>
</evidence>
<reference evidence="12" key="3">
    <citation type="submission" date="2016-03" db="UniProtKB">
        <authorList>
            <consortium name="EnsemblProtists"/>
        </authorList>
    </citation>
    <scope>IDENTIFICATION</scope>
</reference>
<dbReference type="Pfam" id="PF08288">
    <property type="entry name" value="PIGA"/>
    <property type="match status" value="1"/>
</dbReference>
<evidence type="ECO:0000259" key="10">
    <source>
        <dbReference type="Pfam" id="PF08288"/>
    </source>
</evidence>
<evidence type="ECO:0000256" key="3">
    <source>
        <dbReference type="ARBA" id="ARBA00022502"/>
    </source>
</evidence>
<proteinExistence type="predicted"/>
<reference evidence="13" key="2">
    <citation type="submission" date="2012-11" db="EMBL/GenBank/DDBJ databases">
        <authorList>
            <person name="Kuo A."/>
            <person name="Curtis B.A."/>
            <person name="Tanifuji G."/>
            <person name="Burki F."/>
            <person name="Gruber A."/>
            <person name="Irimia M."/>
            <person name="Maruyama S."/>
            <person name="Arias M.C."/>
            <person name="Ball S.G."/>
            <person name="Gile G.H."/>
            <person name="Hirakawa Y."/>
            <person name="Hopkins J.F."/>
            <person name="Rensing S.A."/>
            <person name="Schmutz J."/>
            <person name="Symeonidi A."/>
            <person name="Elias M."/>
            <person name="Eveleigh R.J."/>
            <person name="Herman E.K."/>
            <person name="Klute M.J."/>
            <person name="Nakayama T."/>
            <person name="Obornik M."/>
            <person name="Reyes-Prieto A."/>
            <person name="Armbrust E.V."/>
            <person name="Aves S.J."/>
            <person name="Beiko R.G."/>
            <person name="Coutinho P."/>
            <person name="Dacks J.B."/>
            <person name="Durnford D.G."/>
            <person name="Fast N.M."/>
            <person name="Green B.R."/>
            <person name="Grisdale C."/>
            <person name="Hempe F."/>
            <person name="Henrissat B."/>
            <person name="Hoppner M.P."/>
            <person name="Ishida K.-I."/>
            <person name="Kim E."/>
            <person name="Koreny L."/>
            <person name="Kroth P.G."/>
            <person name="Liu Y."/>
            <person name="Malik S.-B."/>
            <person name="Maier U.G."/>
            <person name="McRose D."/>
            <person name="Mock T."/>
            <person name="Neilson J.A."/>
            <person name="Onodera N.T."/>
            <person name="Poole A.M."/>
            <person name="Pritham E.J."/>
            <person name="Richards T.A."/>
            <person name="Rocap G."/>
            <person name="Roy S.W."/>
            <person name="Sarai C."/>
            <person name="Schaack S."/>
            <person name="Shirato S."/>
            <person name="Slamovits C.H."/>
            <person name="Spencer D.F."/>
            <person name="Suzuki S."/>
            <person name="Worden A.Z."/>
            <person name="Zauner S."/>
            <person name="Barry K."/>
            <person name="Bell C."/>
            <person name="Bharti A.K."/>
            <person name="Crow J.A."/>
            <person name="Grimwood J."/>
            <person name="Kramer R."/>
            <person name="Lindquist E."/>
            <person name="Lucas S."/>
            <person name="Salamov A."/>
            <person name="McFadden G.I."/>
            <person name="Lane C.E."/>
            <person name="Keeling P.J."/>
            <person name="Gray M.W."/>
            <person name="Grigoriev I.V."/>
            <person name="Archibald J.M."/>
        </authorList>
    </citation>
    <scope>NUCLEOTIDE SEQUENCE</scope>
    <source>
        <strain evidence="13">CCMP2712</strain>
    </source>
</reference>
<sequence length="539" mass="61223">MEKEDEPRWKTPEVNDGRILVARRNLRIHQRNHSWGSEQYLQKASSNKGFDFSQLDLDQLDDETEGDQPRDAKTSIGGSSEEEEERPPSRRWEPSSSLHCICMVSDFFYPDAGGVENHMYMLSQCLLQLGHKVIVVTRARGNRQGVRWLTNGLKVYYLPLMPMPDVFSSGRVTLPTLFSSWPIFRFICIRERVTIVHGHQAFSIICHESLMHAGTMGLKVIFTDHSLFGFSDPSAIHMNKVLNFTLSCINHVICVSHTSKENTVLRASIEPSHVSVIPNAVDTSVFTPNPTARKSNCITIVCITRLVYRKGVDLMVEIIPSICQQFEHVNFVIGGDGPMRVALEQMRENHQLQDRVEMLGHVRHTDVRNVLVRGHIYLNCSLTEAFCIAILEAASCGLLVVSTRVGGVPEVMPSHMIKYASPDANSLIEVMQQIIDVKEVVPSEFHANIKKMYSWHDVAKRTCKVYDRVVQDKPKPLLERLKRCHSRGPFFGILIAFLVAVDFIVWQIICWIYPEEDIEIAVDYPYHHNVSSLFLVSSA</sequence>
<evidence type="ECO:0000259" key="9">
    <source>
        <dbReference type="Pfam" id="PF00534"/>
    </source>
</evidence>
<keyword evidence="8" id="KW-0472">Membrane</keyword>
<evidence type="ECO:0000256" key="7">
    <source>
        <dbReference type="SAM" id="MobiDB-lite"/>
    </source>
</evidence>
<dbReference type="OMA" id="SHFWMSG"/>
<evidence type="ECO:0000313" key="11">
    <source>
        <dbReference type="EMBL" id="EKX49218.1"/>
    </source>
</evidence>
<dbReference type="STRING" id="905079.L1JL33"/>
<dbReference type="GeneID" id="17305889"/>
<name>L1JL33_GUITC</name>
<evidence type="ECO:0000256" key="5">
    <source>
        <dbReference type="ARBA" id="ARBA00022679"/>
    </source>
</evidence>
<protein>
    <recommendedName>
        <fullName evidence="2">phosphatidylinositol N-acetylglucosaminyltransferase</fullName>
        <ecNumber evidence="2">2.4.1.198</ecNumber>
    </recommendedName>
    <alternativeName>
        <fullName evidence="6">GlcNAc-PI synthesis protein</fullName>
    </alternativeName>
</protein>
<dbReference type="EC" id="2.4.1.198" evidence="2"/>
<feature type="region of interest" description="Disordered" evidence="7">
    <location>
        <begin position="52"/>
        <end position="94"/>
    </location>
</feature>
<evidence type="ECO:0000313" key="12">
    <source>
        <dbReference type="EnsemblProtists" id="EKX49218"/>
    </source>
</evidence>
<dbReference type="AlphaFoldDB" id="L1JL33"/>
<dbReference type="KEGG" id="gtt:GUITHDRAFT_68256"/>
<dbReference type="GO" id="GO:0017176">
    <property type="term" value="F:phosphatidylinositol N-acetylglucosaminyltransferase activity"/>
    <property type="evidence" value="ECO:0007669"/>
    <property type="project" value="UniProtKB-EC"/>
</dbReference>
<accession>L1JL33</accession>
<dbReference type="SUPFAM" id="SSF53756">
    <property type="entry name" value="UDP-Glycosyltransferase/glycogen phosphorylase"/>
    <property type="match status" value="1"/>
</dbReference>